<name>A0A917K7I5_9PROT</name>
<dbReference type="Gene3D" id="3.40.190.150">
    <property type="entry name" value="Bordetella uptake gene, domain 1"/>
    <property type="match status" value="1"/>
</dbReference>
<accession>A0A917K7I5</accession>
<dbReference type="InterPro" id="IPR005064">
    <property type="entry name" value="BUG"/>
</dbReference>
<dbReference type="RefSeq" id="WP_188965657.1">
    <property type="nucleotide sequence ID" value="NZ_BMKW01000002.1"/>
</dbReference>
<dbReference type="SUPFAM" id="SSF53850">
    <property type="entry name" value="Periplasmic binding protein-like II"/>
    <property type="match status" value="1"/>
</dbReference>
<keyword evidence="4" id="KW-1185">Reference proteome</keyword>
<organism evidence="3 4">
    <name type="scientific">Neoroseomonas lacus</name>
    <dbReference type="NCBI Taxonomy" id="287609"/>
    <lineage>
        <taxon>Bacteria</taxon>
        <taxon>Pseudomonadati</taxon>
        <taxon>Pseudomonadota</taxon>
        <taxon>Alphaproteobacteria</taxon>
        <taxon>Acetobacterales</taxon>
        <taxon>Acetobacteraceae</taxon>
        <taxon>Neoroseomonas</taxon>
    </lineage>
</organism>
<dbReference type="Pfam" id="PF03401">
    <property type="entry name" value="TctC"/>
    <property type="match status" value="1"/>
</dbReference>
<evidence type="ECO:0008006" key="5">
    <source>
        <dbReference type="Google" id="ProtNLM"/>
    </source>
</evidence>
<protein>
    <recommendedName>
        <fullName evidence="5">Tripartite tricarboxylate transporter substrate binding protein</fullName>
    </recommendedName>
</protein>
<dbReference type="Proteomes" id="UP000661507">
    <property type="component" value="Unassembled WGS sequence"/>
</dbReference>
<dbReference type="CDD" id="cd07012">
    <property type="entry name" value="PBP2_Bug_TTT"/>
    <property type="match status" value="1"/>
</dbReference>
<evidence type="ECO:0000256" key="1">
    <source>
        <dbReference type="ARBA" id="ARBA00006987"/>
    </source>
</evidence>
<proteinExistence type="inferred from homology"/>
<comment type="similarity">
    <text evidence="1">Belongs to the UPF0065 (bug) family.</text>
</comment>
<dbReference type="PANTHER" id="PTHR42928:SF5">
    <property type="entry name" value="BLR1237 PROTEIN"/>
    <property type="match status" value="1"/>
</dbReference>
<dbReference type="PIRSF" id="PIRSF017082">
    <property type="entry name" value="YflP"/>
    <property type="match status" value="1"/>
</dbReference>
<dbReference type="Gene3D" id="3.40.190.10">
    <property type="entry name" value="Periplasmic binding protein-like II"/>
    <property type="match status" value="1"/>
</dbReference>
<keyword evidence="2" id="KW-0732">Signal</keyword>
<evidence type="ECO:0000313" key="4">
    <source>
        <dbReference type="Proteomes" id="UP000661507"/>
    </source>
</evidence>
<gene>
    <name evidence="3" type="ORF">GCM10011320_08160</name>
</gene>
<dbReference type="PANTHER" id="PTHR42928">
    <property type="entry name" value="TRICARBOXYLATE-BINDING PROTEIN"/>
    <property type="match status" value="1"/>
</dbReference>
<feature type="chain" id="PRO_5036857304" description="Tripartite tricarboxylate transporter substrate binding protein" evidence="2">
    <location>
        <begin position="22"/>
        <end position="323"/>
    </location>
</feature>
<dbReference type="InterPro" id="IPR042100">
    <property type="entry name" value="Bug_dom1"/>
</dbReference>
<sequence>MRRRTTLAGMVALALPSAARAQDAFPNKPVRLVVPFAPGASSDTLARLITAKAAGPLGGSFVIENRAGAGGLIAAQYVAHAAPDGYTLLWGGGTAITHAVMQANPGYDVLRDFTPVIALSAHPAVLAVRSASPLQDMSGLLAAAKSTPGGLRYGSGGIGTPAHMAAAAMLKLVGAEGIHVPYRGANQATLAVEQGEVDFAFAISNIALPRQQQGVVRILCTAGAVRMTALPAVPTLAESVPGGPVVTSNSSVVGPAGLPEAVTRHLHAAFHEAVAHDAALRAGLVAEGGEITLSASPAAYAAEWPVELQRLRDLVGLSGARVE</sequence>
<dbReference type="EMBL" id="BMKW01000002">
    <property type="protein sequence ID" value="GGJ03521.1"/>
    <property type="molecule type" value="Genomic_DNA"/>
</dbReference>
<evidence type="ECO:0000256" key="2">
    <source>
        <dbReference type="SAM" id="SignalP"/>
    </source>
</evidence>
<comment type="caution">
    <text evidence="3">The sequence shown here is derived from an EMBL/GenBank/DDBJ whole genome shotgun (WGS) entry which is preliminary data.</text>
</comment>
<reference evidence="3" key="1">
    <citation type="journal article" date="2014" name="Int. J. Syst. Evol. Microbiol.">
        <title>Complete genome sequence of Corynebacterium casei LMG S-19264T (=DSM 44701T), isolated from a smear-ripened cheese.</title>
        <authorList>
            <consortium name="US DOE Joint Genome Institute (JGI-PGF)"/>
            <person name="Walter F."/>
            <person name="Albersmeier A."/>
            <person name="Kalinowski J."/>
            <person name="Ruckert C."/>
        </authorList>
    </citation>
    <scope>NUCLEOTIDE SEQUENCE</scope>
    <source>
        <strain evidence="3">CGMCC 1.3617</strain>
    </source>
</reference>
<reference evidence="3" key="2">
    <citation type="submission" date="2020-09" db="EMBL/GenBank/DDBJ databases">
        <authorList>
            <person name="Sun Q."/>
            <person name="Zhou Y."/>
        </authorList>
    </citation>
    <scope>NUCLEOTIDE SEQUENCE</scope>
    <source>
        <strain evidence="3">CGMCC 1.3617</strain>
    </source>
</reference>
<dbReference type="AlphaFoldDB" id="A0A917K7I5"/>
<evidence type="ECO:0000313" key="3">
    <source>
        <dbReference type="EMBL" id="GGJ03521.1"/>
    </source>
</evidence>
<feature type="signal peptide" evidence="2">
    <location>
        <begin position="1"/>
        <end position="21"/>
    </location>
</feature>